<dbReference type="InterPro" id="IPR044846">
    <property type="entry name" value="GH10"/>
</dbReference>
<sequence length="445" mass="52122">MFDEKKSRDLARQLLRKFEHPKAGTWERVELDIKRNRMGWGTILLKDRAGRPLKNCEIRIRQTGHDFKFGCNAFKLKDFSDNEKNAAYEEFFRRVFNEAVVPLFWDSTEPERGEFRYSADSPVMERRPPADLVIDWCEENRIAPKGHWIFCDNFVPSWLPKDSREVMFLLEKRIMELGRRYGTRIRKWDVVNESFTYHPRKCPTIGDATVPPDYVYQTFQMAEKYFPVMDEFIYNDGTDISFRSFAHDSSPMFLLADRLLRRGAKLDGLGLQFHLYGDVESAVRMETGSFFDPAHLLQVMDQLGQLNLPLHISEISLPCYPEFPRDIAREIQGELLRNFYRVWFSQKNCQSIVYWNLCDGTAYGDESRFNAGLIGPDFTEKPSYRILDSLINHEWHTETTVATDENGEAVWNGFYGEYDLKFLGTCEHVSLTPRGENEYPFALSE</sequence>
<dbReference type="RefSeq" id="WP_154418526.1">
    <property type="nucleotide sequence ID" value="NZ_VUNS01000011.1"/>
</dbReference>
<dbReference type="Proteomes" id="UP000435649">
    <property type="component" value="Unassembled WGS sequence"/>
</dbReference>
<keyword evidence="1 5" id="KW-0378">Hydrolase</keyword>
<comment type="caution">
    <text evidence="5">The sequence shown here is derived from an EMBL/GenBank/DDBJ whole genome shotgun (WGS) entry which is preliminary data.</text>
</comment>
<name>A0A844G4Z0_9BACT</name>
<dbReference type="PANTHER" id="PTHR31490:SF1">
    <property type="entry name" value="ENDO-1,4-BETA-XYLANASE 1"/>
    <property type="match status" value="1"/>
</dbReference>
<keyword evidence="3" id="KW-0624">Polysaccharide degradation</keyword>
<evidence type="ECO:0000256" key="3">
    <source>
        <dbReference type="ARBA" id="ARBA00023326"/>
    </source>
</evidence>
<dbReference type="Gene3D" id="3.20.20.80">
    <property type="entry name" value="Glycosidases"/>
    <property type="match status" value="1"/>
</dbReference>
<reference evidence="5 6" key="1">
    <citation type="submission" date="2019-08" db="EMBL/GenBank/DDBJ databases">
        <title>In-depth cultivation of the pig gut microbiome towards novel bacterial diversity and tailored functional studies.</title>
        <authorList>
            <person name="Wylensek D."/>
            <person name="Hitch T.C.A."/>
            <person name="Clavel T."/>
        </authorList>
    </citation>
    <scope>NUCLEOTIDE SEQUENCE [LARGE SCALE GENOMIC DNA]</scope>
    <source>
        <strain evidence="5 6">BBE-744-WT-12</strain>
    </source>
</reference>
<gene>
    <name evidence="5" type="ORF">FYJ85_11010</name>
</gene>
<accession>A0A844G4Z0</accession>
<dbReference type="GO" id="GO:0004553">
    <property type="term" value="F:hydrolase activity, hydrolyzing O-glycosyl compounds"/>
    <property type="evidence" value="ECO:0007669"/>
    <property type="project" value="InterPro"/>
</dbReference>
<dbReference type="EMBL" id="VUNS01000011">
    <property type="protein sequence ID" value="MST97568.1"/>
    <property type="molecule type" value="Genomic_DNA"/>
</dbReference>
<evidence type="ECO:0000259" key="4">
    <source>
        <dbReference type="PROSITE" id="PS51760"/>
    </source>
</evidence>
<dbReference type="AlphaFoldDB" id="A0A844G4Z0"/>
<dbReference type="SMART" id="SM00633">
    <property type="entry name" value="Glyco_10"/>
    <property type="match status" value="1"/>
</dbReference>
<dbReference type="PANTHER" id="PTHR31490">
    <property type="entry name" value="GLYCOSYL HYDROLASE"/>
    <property type="match status" value="1"/>
</dbReference>
<keyword evidence="6" id="KW-1185">Reference proteome</keyword>
<dbReference type="GO" id="GO:0000272">
    <property type="term" value="P:polysaccharide catabolic process"/>
    <property type="evidence" value="ECO:0007669"/>
    <property type="project" value="UniProtKB-KW"/>
</dbReference>
<protein>
    <submittedName>
        <fullName evidence="5">Glycoside hydrolase family 10</fullName>
    </submittedName>
</protein>
<dbReference type="InterPro" id="IPR001000">
    <property type="entry name" value="GH10_dom"/>
</dbReference>
<evidence type="ECO:0000256" key="1">
    <source>
        <dbReference type="ARBA" id="ARBA00022801"/>
    </source>
</evidence>
<dbReference type="InterPro" id="IPR017853">
    <property type="entry name" value="GH"/>
</dbReference>
<keyword evidence="2" id="KW-0119">Carbohydrate metabolism</keyword>
<dbReference type="SUPFAM" id="SSF51445">
    <property type="entry name" value="(Trans)glycosidases"/>
    <property type="match status" value="1"/>
</dbReference>
<feature type="domain" description="GH10" evidence="4">
    <location>
        <begin position="70"/>
        <end position="390"/>
    </location>
</feature>
<evidence type="ECO:0000313" key="5">
    <source>
        <dbReference type="EMBL" id="MST97568.1"/>
    </source>
</evidence>
<evidence type="ECO:0000256" key="2">
    <source>
        <dbReference type="ARBA" id="ARBA00023277"/>
    </source>
</evidence>
<evidence type="ECO:0000313" key="6">
    <source>
        <dbReference type="Proteomes" id="UP000435649"/>
    </source>
</evidence>
<dbReference type="Pfam" id="PF00331">
    <property type="entry name" value="Glyco_hydro_10"/>
    <property type="match status" value="1"/>
</dbReference>
<proteinExistence type="predicted"/>
<organism evidence="5 6">
    <name type="scientific">Victivallis lenta</name>
    <dbReference type="NCBI Taxonomy" id="2606640"/>
    <lineage>
        <taxon>Bacteria</taxon>
        <taxon>Pseudomonadati</taxon>
        <taxon>Lentisphaerota</taxon>
        <taxon>Lentisphaeria</taxon>
        <taxon>Victivallales</taxon>
        <taxon>Victivallaceae</taxon>
        <taxon>Victivallis</taxon>
    </lineage>
</organism>
<dbReference type="PROSITE" id="PS51760">
    <property type="entry name" value="GH10_2"/>
    <property type="match status" value="1"/>
</dbReference>